<feature type="transmembrane region" description="Helical" evidence="10">
    <location>
        <begin position="462"/>
        <end position="483"/>
    </location>
</feature>
<evidence type="ECO:0000313" key="13">
    <source>
        <dbReference type="EMBL" id="EWM28094.1"/>
    </source>
</evidence>
<feature type="transmembrane region" description="Helical" evidence="10">
    <location>
        <begin position="644"/>
        <end position="661"/>
    </location>
</feature>
<keyword evidence="3" id="KW-0050">Antiport</keyword>
<protein>
    <submittedName>
        <fullName evidence="13">Sodium hydrogen exchanger</fullName>
    </submittedName>
</protein>
<gene>
    <name evidence="13" type="ORF">Naga_100120g9</name>
</gene>
<dbReference type="GO" id="GO:0016020">
    <property type="term" value="C:membrane"/>
    <property type="evidence" value="ECO:0007669"/>
    <property type="project" value="UniProtKB-SubCell"/>
</dbReference>
<feature type="domain" description="Cation/H+ exchanger transmembrane" evidence="12">
    <location>
        <begin position="295"/>
        <end position="661"/>
    </location>
</feature>
<dbReference type="GO" id="GO:0015386">
    <property type="term" value="F:potassium:proton antiporter activity"/>
    <property type="evidence" value="ECO:0007669"/>
    <property type="project" value="InterPro"/>
</dbReference>
<evidence type="ECO:0000256" key="8">
    <source>
        <dbReference type="ARBA" id="ARBA00023136"/>
    </source>
</evidence>
<comment type="caution">
    <text evidence="13">The sequence shown here is derived from an EMBL/GenBank/DDBJ whole genome shotgun (WGS) entry which is preliminary data.</text>
</comment>
<dbReference type="InterPro" id="IPR038770">
    <property type="entry name" value="Na+/solute_symporter_sf"/>
</dbReference>
<evidence type="ECO:0000256" key="2">
    <source>
        <dbReference type="ARBA" id="ARBA00022448"/>
    </source>
</evidence>
<feature type="transmembrane region" description="Helical" evidence="10">
    <location>
        <begin position="504"/>
        <end position="521"/>
    </location>
</feature>
<feature type="transmembrane region" description="Helical" evidence="10">
    <location>
        <begin position="614"/>
        <end position="632"/>
    </location>
</feature>
<feature type="transmembrane region" description="Helical" evidence="10">
    <location>
        <begin position="366"/>
        <end position="390"/>
    </location>
</feature>
<keyword evidence="7" id="KW-0406">Ion transport</keyword>
<feature type="region of interest" description="Disordered" evidence="9">
    <location>
        <begin position="72"/>
        <end position="107"/>
    </location>
</feature>
<keyword evidence="2" id="KW-0813">Transport</keyword>
<feature type="region of interest" description="Disordered" evidence="9">
    <location>
        <begin position="727"/>
        <end position="747"/>
    </location>
</feature>
<evidence type="ECO:0000313" key="14">
    <source>
        <dbReference type="Proteomes" id="UP000019335"/>
    </source>
</evidence>
<feature type="region of interest" description="Disordered" evidence="9">
    <location>
        <begin position="45"/>
        <end position="64"/>
    </location>
</feature>
<evidence type="ECO:0000256" key="7">
    <source>
        <dbReference type="ARBA" id="ARBA00023065"/>
    </source>
</evidence>
<dbReference type="PANTHER" id="PTHR16254">
    <property type="entry name" value="POTASSIUM/PROTON ANTIPORTER-RELATED"/>
    <property type="match status" value="1"/>
</dbReference>
<accession>W7U641</accession>
<keyword evidence="5 11" id="KW-0732">Signal</keyword>
<feature type="compositionally biased region" description="Basic and acidic residues" evidence="9">
    <location>
        <begin position="72"/>
        <end position="89"/>
    </location>
</feature>
<dbReference type="PANTHER" id="PTHR16254:SF14">
    <property type="entry name" value="TRANSMEMBRANE AND COILED-COIL DOMAIN-CONTAINING PROTEIN 3"/>
    <property type="match status" value="1"/>
</dbReference>
<dbReference type="Pfam" id="PF00999">
    <property type="entry name" value="Na_H_Exchanger"/>
    <property type="match status" value="1"/>
</dbReference>
<evidence type="ECO:0000256" key="5">
    <source>
        <dbReference type="ARBA" id="ARBA00022729"/>
    </source>
</evidence>
<feature type="transmembrane region" description="Helical" evidence="10">
    <location>
        <begin position="336"/>
        <end position="354"/>
    </location>
</feature>
<dbReference type="AlphaFoldDB" id="W7U641"/>
<evidence type="ECO:0000256" key="1">
    <source>
        <dbReference type="ARBA" id="ARBA00004141"/>
    </source>
</evidence>
<evidence type="ECO:0000259" key="12">
    <source>
        <dbReference type="Pfam" id="PF00999"/>
    </source>
</evidence>
<evidence type="ECO:0000256" key="11">
    <source>
        <dbReference type="SAM" id="SignalP"/>
    </source>
</evidence>
<evidence type="ECO:0000256" key="9">
    <source>
        <dbReference type="SAM" id="MobiDB-lite"/>
    </source>
</evidence>
<reference evidence="13 14" key="1">
    <citation type="journal article" date="2014" name="Mol. Plant">
        <title>Chromosome Scale Genome Assembly and Transcriptome Profiling of Nannochloropsis gaditana in Nitrogen Depletion.</title>
        <authorList>
            <person name="Corteggiani Carpinelli E."/>
            <person name="Telatin A."/>
            <person name="Vitulo N."/>
            <person name="Forcato C."/>
            <person name="D'Angelo M."/>
            <person name="Schiavon R."/>
            <person name="Vezzi A."/>
            <person name="Giacometti G.M."/>
            <person name="Morosinotto T."/>
            <person name="Valle G."/>
        </authorList>
    </citation>
    <scope>NUCLEOTIDE SEQUENCE [LARGE SCALE GENOMIC DNA]</scope>
    <source>
        <strain evidence="13 14">B-31</strain>
    </source>
</reference>
<feature type="chain" id="PRO_5004901530" evidence="11">
    <location>
        <begin position="37"/>
        <end position="770"/>
    </location>
</feature>
<dbReference type="InterPro" id="IPR045158">
    <property type="entry name" value="KEA4/5/6-like"/>
</dbReference>
<dbReference type="Gene3D" id="1.20.1530.20">
    <property type="match status" value="1"/>
</dbReference>
<evidence type="ECO:0000256" key="6">
    <source>
        <dbReference type="ARBA" id="ARBA00022989"/>
    </source>
</evidence>
<feature type="transmembrane region" description="Helical" evidence="10">
    <location>
        <begin position="583"/>
        <end position="602"/>
    </location>
</feature>
<proteinExistence type="predicted"/>
<feature type="transmembrane region" description="Helical" evidence="10">
    <location>
        <begin position="432"/>
        <end position="450"/>
    </location>
</feature>
<evidence type="ECO:0000256" key="10">
    <source>
        <dbReference type="SAM" id="Phobius"/>
    </source>
</evidence>
<dbReference type="OrthoDB" id="1654420at2759"/>
<sequence>MHMSHRRQWQQPWWYRALFFVIALVVLTKNIDSVIAAENIAVPEVSKSGQDVTQPKAGEAAQRDARHAWIGHEPRHGDESREKPGDKTSDLVAEAEEEMNEESALASTVSVDVERLQTLWRQVFENIERGKGDEDASSPQAVRTNREELQREFARIQQSLHMLMSHINETKEDLTQVHDALEQKETLDNLEELVRQGKMGVNYETGELTSSVLKNLSSAFPQSGAAGSGEESISEENNNGVEISDVSDTETSALSMQQQEDLAAAVSKLQQAVDPAVLHLDVNLLRDVVVLSVSTALGGFGATVMHLPPAFGFIVAGMVIGPSGLKVMTEVTEVETLAQFGSIFLLFGHGMLYCQQYQLSPLGSTLPDTFLVGLLILSAIFFLSILAYTWCLGPSSFYQATLVASAVSLSSTTATAHALLANRLRETGYGKTLVELMAVQDLLMAPLLSIPTAIKELLFQHGLLHMLPVLMSYALALLAAAVVSKRLMPRLINLRNRAENSLSLDLFILGLVAYCLLMSLLTEWMGLSYEAGALLAGLIVADVPQVGKAVAVMEPLTCLFGGMYLGSLGMILSPAFLAHHAGTILLCVAVMIVIKVASVSLGMRSLGYSLKASVLGALTMAQISELSLFLVSRAQEYKLISRQVYLMVVATTVVLLMLTPFSSHALKHLERVESKVGVNKSSNACWFGASLASPSRRNLHRTSLPPSSTHPTGNLLYSHAATAGGAVAGHRRPMAGASKVGREEEPSDVTIMHDMDKHDASRPMRIIEEA</sequence>
<dbReference type="InterPro" id="IPR006153">
    <property type="entry name" value="Cation/H_exchanger_TM"/>
</dbReference>
<keyword evidence="4 10" id="KW-0812">Transmembrane</keyword>
<organism evidence="13 14">
    <name type="scientific">Nannochloropsis gaditana</name>
    <dbReference type="NCBI Taxonomy" id="72520"/>
    <lineage>
        <taxon>Eukaryota</taxon>
        <taxon>Sar</taxon>
        <taxon>Stramenopiles</taxon>
        <taxon>Ochrophyta</taxon>
        <taxon>Eustigmatophyceae</taxon>
        <taxon>Eustigmatales</taxon>
        <taxon>Monodopsidaceae</taxon>
        <taxon>Nannochloropsis</taxon>
    </lineage>
</organism>
<comment type="subcellular location">
    <subcellularLocation>
        <location evidence="1">Membrane</location>
        <topology evidence="1">Multi-pass membrane protein</topology>
    </subcellularLocation>
</comment>
<evidence type="ECO:0000256" key="3">
    <source>
        <dbReference type="ARBA" id="ARBA00022449"/>
    </source>
</evidence>
<feature type="transmembrane region" description="Helical" evidence="10">
    <location>
        <begin position="556"/>
        <end position="577"/>
    </location>
</feature>
<dbReference type="Proteomes" id="UP000019335">
    <property type="component" value="Chromosome 5"/>
</dbReference>
<name>W7U641_9STRA</name>
<keyword evidence="6 10" id="KW-1133">Transmembrane helix</keyword>
<keyword evidence="14" id="KW-1185">Reference proteome</keyword>
<feature type="signal peptide" evidence="11">
    <location>
        <begin position="1"/>
        <end position="36"/>
    </location>
</feature>
<keyword evidence="8 10" id="KW-0472">Membrane</keyword>
<evidence type="ECO:0000256" key="4">
    <source>
        <dbReference type="ARBA" id="ARBA00022692"/>
    </source>
</evidence>
<dbReference type="EMBL" id="AZIL01000354">
    <property type="protein sequence ID" value="EWM28094.1"/>
    <property type="molecule type" value="Genomic_DNA"/>
</dbReference>